<comment type="caution">
    <text evidence="1">The sequence shown here is derived from an EMBL/GenBank/DDBJ whole genome shotgun (WGS) entry which is preliminary data.</text>
</comment>
<gene>
    <name evidence="1" type="ORF">GLW07_19195</name>
</gene>
<proteinExistence type="predicted"/>
<dbReference type="AlphaFoldDB" id="A0A845F419"/>
<evidence type="ECO:0000313" key="2">
    <source>
        <dbReference type="Proteomes" id="UP000447833"/>
    </source>
</evidence>
<name>A0A845F419_9BACL</name>
<evidence type="ECO:0008006" key="3">
    <source>
        <dbReference type="Google" id="ProtNLM"/>
    </source>
</evidence>
<evidence type="ECO:0000313" key="1">
    <source>
        <dbReference type="EMBL" id="MYL65488.1"/>
    </source>
</evidence>
<protein>
    <recommendedName>
        <fullName evidence="3">DUF4365 domain-containing protein</fullName>
    </recommendedName>
</protein>
<organism evidence="1 2">
    <name type="scientific">Guptibacillus hwajinpoensis</name>
    <dbReference type="NCBI Taxonomy" id="208199"/>
    <lineage>
        <taxon>Bacteria</taxon>
        <taxon>Bacillati</taxon>
        <taxon>Bacillota</taxon>
        <taxon>Bacilli</taxon>
        <taxon>Bacillales</taxon>
        <taxon>Guptibacillaceae</taxon>
        <taxon>Guptibacillus</taxon>
    </lineage>
</organism>
<dbReference type="RefSeq" id="WP_160920911.1">
    <property type="nucleotide sequence ID" value="NZ_WMEY01000007.1"/>
</dbReference>
<dbReference type="EMBL" id="WMEY01000007">
    <property type="protein sequence ID" value="MYL65488.1"/>
    <property type="molecule type" value="Genomic_DNA"/>
</dbReference>
<accession>A0A845F419</accession>
<dbReference type="Proteomes" id="UP000447833">
    <property type="component" value="Unassembled WGS sequence"/>
</dbReference>
<sequence length="428" mass="50563">MLIENNKLKDEDYEELIFTSLTYDVEKTEITDIFNHDFIQFGLKDNIRYPIKNTRLGAISLSKNEIVEVHDEKIEVKVETIYKPANTIKVIEDSLELSIDNEGKKLKFTLKQIKSLDTQLKLLPILINFLKIGEFQFEDFYGEISLEEGKEYLTDLETTYTLFLNLKKIFNELQINDKTLFGNKDNIQIEIEHLIEIMLDNNYDNIKIKNPENPSFFQYSLGNVYIILFYNPTSEIKFVNAFSQDVYDLPASLHVVETNEIISISPYILLPETSLVNAVNLNYKVIIESFDSIEFNKIDIIFEYINNFCLLCLNAYDKTEKRQMLELPLYLLNRMEEETSDNIREIIIKINLLQTYFRINKELSSEEFQELLNLKDRVISLPENLELKFCISVLMESEKESEILFQQFSEERQNYFKALPIYFLYENM</sequence>
<reference evidence="1 2" key="1">
    <citation type="submission" date="2019-11" db="EMBL/GenBank/DDBJ databases">
        <title>Genome sequences of 17 halophilic strains isolated from different environments.</title>
        <authorList>
            <person name="Furrow R.E."/>
        </authorList>
    </citation>
    <scope>NUCLEOTIDE SEQUENCE [LARGE SCALE GENOMIC DNA]</scope>
    <source>
        <strain evidence="1 2">22506_14_FS</strain>
    </source>
</reference>